<dbReference type="CDD" id="cd02440">
    <property type="entry name" value="AdoMet_MTases"/>
    <property type="match status" value="1"/>
</dbReference>
<dbReference type="PANTHER" id="PTHR43591">
    <property type="entry name" value="METHYLTRANSFERASE"/>
    <property type="match status" value="1"/>
</dbReference>
<dbReference type="SUPFAM" id="SSF53335">
    <property type="entry name" value="S-adenosyl-L-methionine-dependent methyltransferases"/>
    <property type="match status" value="1"/>
</dbReference>
<evidence type="ECO:0000313" key="1">
    <source>
        <dbReference type="EMBL" id="SDC49406.1"/>
    </source>
</evidence>
<dbReference type="Proteomes" id="UP000199245">
    <property type="component" value="Unassembled WGS sequence"/>
</dbReference>
<reference evidence="1 2" key="1">
    <citation type="submission" date="2016-10" db="EMBL/GenBank/DDBJ databases">
        <authorList>
            <person name="de Groot N.N."/>
        </authorList>
    </citation>
    <scope>NUCLEOTIDE SEQUENCE [LARGE SCALE GENOMIC DNA]</scope>
    <source>
        <strain evidence="1 2">R5</strain>
    </source>
</reference>
<keyword evidence="1" id="KW-0808">Transferase</keyword>
<dbReference type="InterPro" id="IPR029063">
    <property type="entry name" value="SAM-dependent_MTases_sf"/>
</dbReference>
<proteinExistence type="predicted"/>
<name>A0A1G6M370_9BRAD</name>
<dbReference type="AlphaFoldDB" id="A0A1G6M370"/>
<gene>
    <name evidence="1" type="ORF">SAMN05216337_1003115</name>
</gene>
<dbReference type="Gene3D" id="3.40.50.150">
    <property type="entry name" value="Vaccinia Virus protein VP39"/>
    <property type="match status" value="1"/>
</dbReference>
<dbReference type="Pfam" id="PF13489">
    <property type="entry name" value="Methyltransf_23"/>
    <property type="match status" value="1"/>
</dbReference>
<sequence>MTMEFCIGQHNAHYEGVYSAQERDWRRVCAVDKADHIAGLLGAAAAKVGNVLEVGCGTGAVLARLSAIGIGRDFTGIDVIDPATNLEIDGAASAPFRWSSYDGATIPFADGSFDLVYASHVLEHVPEPRAFLHELTRVARTFVYVEVPCELHARTNRRALQSTLDIGHINFYTPDTFRLVLETAGLHVTGFGTYDHSLPVHAFHSSRVRGLAKSIVRKSLLSVGPAFATRLATYHCGALCRRDEAQALPRDR</sequence>
<dbReference type="RefSeq" id="WP_092079569.1">
    <property type="nucleotide sequence ID" value="NZ_FMZW01000003.1"/>
</dbReference>
<evidence type="ECO:0000313" key="2">
    <source>
        <dbReference type="Proteomes" id="UP000199245"/>
    </source>
</evidence>
<dbReference type="GO" id="GO:0032259">
    <property type="term" value="P:methylation"/>
    <property type="evidence" value="ECO:0007669"/>
    <property type="project" value="UniProtKB-KW"/>
</dbReference>
<dbReference type="GO" id="GO:0008168">
    <property type="term" value="F:methyltransferase activity"/>
    <property type="evidence" value="ECO:0007669"/>
    <property type="project" value="UniProtKB-KW"/>
</dbReference>
<dbReference type="PANTHER" id="PTHR43591:SF24">
    <property type="entry name" value="2-METHOXY-6-POLYPRENYL-1,4-BENZOQUINOL METHYLASE, MITOCHONDRIAL"/>
    <property type="match status" value="1"/>
</dbReference>
<organism evidence="1 2">
    <name type="scientific">Bradyrhizobium brasilense</name>
    <dbReference type="NCBI Taxonomy" id="1419277"/>
    <lineage>
        <taxon>Bacteria</taxon>
        <taxon>Pseudomonadati</taxon>
        <taxon>Pseudomonadota</taxon>
        <taxon>Alphaproteobacteria</taxon>
        <taxon>Hyphomicrobiales</taxon>
        <taxon>Nitrobacteraceae</taxon>
        <taxon>Bradyrhizobium</taxon>
    </lineage>
</organism>
<accession>A0A1G6M370</accession>
<keyword evidence="1" id="KW-0489">Methyltransferase</keyword>
<protein>
    <submittedName>
        <fullName evidence="1">Methyltransferase domain-containing protein</fullName>
    </submittedName>
</protein>
<dbReference type="EMBL" id="FMZW01000003">
    <property type="protein sequence ID" value="SDC49406.1"/>
    <property type="molecule type" value="Genomic_DNA"/>
</dbReference>